<dbReference type="SUPFAM" id="SSF47769">
    <property type="entry name" value="SAM/Pointed domain"/>
    <property type="match status" value="1"/>
</dbReference>
<dbReference type="Proteomes" id="UP000011750">
    <property type="component" value="Chromosome A05"/>
</dbReference>
<dbReference type="Pfam" id="PF07647">
    <property type="entry name" value="SAM_2"/>
    <property type="match status" value="1"/>
</dbReference>
<dbReference type="InParanoid" id="M4F158"/>
<dbReference type="PANTHER" id="PTHR10627">
    <property type="entry name" value="SCP160"/>
    <property type="match status" value="1"/>
</dbReference>
<accession>M4F158</accession>
<feature type="region of interest" description="Disordered" evidence="2">
    <location>
        <begin position="1"/>
        <end position="23"/>
    </location>
</feature>
<dbReference type="PROSITE" id="PS50105">
    <property type="entry name" value="SAM_DOMAIN"/>
    <property type="match status" value="1"/>
</dbReference>
<evidence type="ECO:0000313" key="4">
    <source>
        <dbReference type="EnsemblPlants" id="Bra034804.1-P"/>
    </source>
</evidence>
<dbReference type="OMA" id="RTGHNKP"/>
<dbReference type="OrthoDB" id="271862at2759"/>
<dbReference type="CDD" id="cd09487">
    <property type="entry name" value="SAM_superfamily"/>
    <property type="match status" value="1"/>
</dbReference>
<keyword evidence="1" id="KW-0677">Repeat</keyword>
<feature type="compositionally biased region" description="Basic and acidic residues" evidence="2">
    <location>
        <begin position="506"/>
        <end position="518"/>
    </location>
</feature>
<feature type="compositionally biased region" description="Basic residues" evidence="2">
    <location>
        <begin position="522"/>
        <end position="531"/>
    </location>
</feature>
<keyword evidence="5" id="KW-1185">Reference proteome</keyword>
<dbReference type="FunCoup" id="M4F158">
    <property type="interactions" value="4"/>
</dbReference>
<proteinExistence type="predicted"/>
<evidence type="ECO:0000256" key="1">
    <source>
        <dbReference type="ARBA" id="ARBA00022737"/>
    </source>
</evidence>
<dbReference type="SMART" id="SM00454">
    <property type="entry name" value="SAM"/>
    <property type="match status" value="1"/>
</dbReference>
<dbReference type="InterPro" id="IPR001660">
    <property type="entry name" value="SAM"/>
</dbReference>
<reference evidence="4 5" key="2">
    <citation type="journal article" date="2018" name="Hortic Res">
        <title>Improved Brassica rapa reference genome by single-molecule sequencing and chromosome conformation capture technologies.</title>
        <authorList>
            <person name="Zhang L."/>
            <person name="Cai X."/>
            <person name="Wu J."/>
            <person name="Liu M."/>
            <person name="Grob S."/>
            <person name="Cheng F."/>
            <person name="Liang J."/>
            <person name="Cai C."/>
            <person name="Liu Z."/>
            <person name="Liu B."/>
            <person name="Wang F."/>
            <person name="Li S."/>
            <person name="Liu F."/>
            <person name="Li X."/>
            <person name="Cheng L."/>
            <person name="Yang W."/>
            <person name="Li M.H."/>
            <person name="Grossniklaus U."/>
            <person name="Zheng H."/>
            <person name="Wang X."/>
        </authorList>
    </citation>
    <scope>NUCLEOTIDE SEQUENCE [LARGE SCALE GENOMIC DNA]</scope>
    <source>
        <strain evidence="4 5">cv. Chiifu-401-42</strain>
    </source>
</reference>
<evidence type="ECO:0000313" key="5">
    <source>
        <dbReference type="Proteomes" id="UP000011750"/>
    </source>
</evidence>
<reference evidence="4 5" key="1">
    <citation type="journal article" date="2011" name="Nat. Genet.">
        <title>The genome of the mesopolyploid crop species Brassica rapa.</title>
        <authorList>
            <consortium name="Brassica rapa Genome Sequencing Project Consortium"/>
            <person name="Wang X."/>
            <person name="Wang H."/>
            <person name="Wang J."/>
            <person name="Sun R."/>
            <person name="Wu J."/>
            <person name="Liu S."/>
            <person name="Bai Y."/>
            <person name="Mun J.H."/>
            <person name="Bancroft I."/>
            <person name="Cheng F."/>
            <person name="Huang S."/>
            <person name="Li X."/>
            <person name="Hua W."/>
            <person name="Wang J."/>
            <person name="Wang X."/>
            <person name="Freeling M."/>
            <person name="Pires J.C."/>
            <person name="Paterson A.H."/>
            <person name="Chalhoub B."/>
            <person name="Wang B."/>
            <person name="Hayward A."/>
            <person name="Sharpe A.G."/>
            <person name="Park B.S."/>
            <person name="Weisshaar B."/>
            <person name="Liu B."/>
            <person name="Li B."/>
            <person name="Liu B."/>
            <person name="Tong C."/>
            <person name="Song C."/>
            <person name="Duran C."/>
            <person name="Peng C."/>
            <person name="Geng C."/>
            <person name="Koh C."/>
            <person name="Lin C."/>
            <person name="Edwards D."/>
            <person name="Mu D."/>
            <person name="Shen D."/>
            <person name="Soumpourou E."/>
            <person name="Li F."/>
            <person name="Fraser F."/>
            <person name="Conant G."/>
            <person name="Lassalle G."/>
            <person name="King G.J."/>
            <person name="Bonnema G."/>
            <person name="Tang H."/>
            <person name="Wang H."/>
            <person name="Belcram H."/>
            <person name="Zhou H."/>
            <person name="Hirakawa H."/>
            <person name="Abe H."/>
            <person name="Guo H."/>
            <person name="Wang H."/>
            <person name="Jin H."/>
            <person name="Parkin I.A."/>
            <person name="Batley J."/>
            <person name="Kim J.S."/>
            <person name="Just J."/>
            <person name="Li J."/>
            <person name="Xu J."/>
            <person name="Deng J."/>
            <person name="Kim J.A."/>
            <person name="Li J."/>
            <person name="Yu J."/>
            <person name="Meng J."/>
            <person name="Wang J."/>
            <person name="Min J."/>
            <person name="Poulain J."/>
            <person name="Wang J."/>
            <person name="Hatakeyama K."/>
            <person name="Wu K."/>
            <person name="Wang L."/>
            <person name="Fang L."/>
            <person name="Trick M."/>
            <person name="Links M.G."/>
            <person name="Zhao M."/>
            <person name="Jin M."/>
            <person name="Ramchiary N."/>
            <person name="Drou N."/>
            <person name="Berkman P.J."/>
            <person name="Cai Q."/>
            <person name="Huang Q."/>
            <person name="Li R."/>
            <person name="Tabata S."/>
            <person name="Cheng S."/>
            <person name="Zhang S."/>
            <person name="Zhang S."/>
            <person name="Huang S."/>
            <person name="Sato S."/>
            <person name="Sun S."/>
            <person name="Kwon S.J."/>
            <person name="Choi S.R."/>
            <person name="Lee T.H."/>
            <person name="Fan W."/>
            <person name="Zhao X."/>
            <person name="Tan X."/>
            <person name="Xu X."/>
            <person name="Wang Y."/>
            <person name="Qiu Y."/>
            <person name="Yin Y."/>
            <person name="Li Y."/>
            <person name="Du Y."/>
            <person name="Liao Y."/>
            <person name="Lim Y."/>
            <person name="Narusaka Y."/>
            <person name="Wang Y."/>
            <person name="Wang Z."/>
            <person name="Li Z."/>
            <person name="Wang Z."/>
            <person name="Xiong Z."/>
            <person name="Zhang Z."/>
        </authorList>
    </citation>
    <scope>NUCLEOTIDE SEQUENCE [LARGE SCALE GENOMIC DNA]</scope>
    <source>
        <strain evidence="4 5">cv. Chiifu-401-42</strain>
    </source>
</reference>
<dbReference type="Gramene" id="Bra034804.1">
    <property type="protein sequence ID" value="Bra034804.1-P"/>
    <property type="gene ID" value="Bra034804"/>
</dbReference>
<evidence type="ECO:0000259" key="3">
    <source>
        <dbReference type="PROSITE" id="PS50105"/>
    </source>
</evidence>
<name>M4F158_BRACM</name>
<reference evidence="4" key="3">
    <citation type="submission" date="2023-03" db="UniProtKB">
        <authorList>
            <consortium name="EnsemblPlants"/>
        </authorList>
    </citation>
    <scope>IDENTIFICATION</scope>
    <source>
        <strain evidence="4">cv. Chiifu-401-42</strain>
    </source>
</reference>
<feature type="domain" description="SAM" evidence="3">
    <location>
        <begin position="564"/>
        <end position="623"/>
    </location>
</feature>
<protein>
    <recommendedName>
        <fullName evidence="3">SAM domain-containing protein</fullName>
    </recommendedName>
</protein>
<dbReference type="EnsemblPlants" id="Bra034804.1">
    <property type="protein sequence ID" value="Bra034804.1-P"/>
    <property type="gene ID" value="Bra034804"/>
</dbReference>
<dbReference type="InterPro" id="IPR013761">
    <property type="entry name" value="SAM/pointed_sf"/>
</dbReference>
<dbReference type="Gene3D" id="1.10.150.50">
    <property type="entry name" value="Transcription Factor, Ets-1"/>
    <property type="match status" value="1"/>
</dbReference>
<organism evidence="4 5">
    <name type="scientific">Brassica campestris</name>
    <name type="common">Field mustard</name>
    <dbReference type="NCBI Taxonomy" id="3711"/>
    <lineage>
        <taxon>Eukaryota</taxon>
        <taxon>Viridiplantae</taxon>
        <taxon>Streptophyta</taxon>
        <taxon>Embryophyta</taxon>
        <taxon>Tracheophyta</taxon>
        <taxon>Spermatophyta</taxon>
        <taxon>Magnoliopsida</taxon>
        <taxon>eudicotyledons</taxon>
        <taxon>Gunneridae</taxon>
        <taxon>Pentapetalae</taxon>
        <taxon>rosids</taxon>
        <taxon>malvids</taxon>
        <taxon>Brassicales</taxon>
        <taxon>Brassicaceae</taxon>
        <taxon>Brassiceae</taxon>
        <taxon>Brassica</taxon>
    </lineage>
</organism>
<dbReference type="HOGENOM" id="CLU_024832_0_0_1"/>
<feature type="region of interest" description="Disordered" evidence="2">
    <location>
        <begin position="47"/>
        <end position="73"/>
    </location>
</feature>
<dbReference type="PANTHER" id="PTHR10627:SF68">
    <property type="entry name" value="F26K24.15 PROTEIN-RELATED"/>
    <property type="match status" value="1"/>
</dbReference>
<sequence length="631" mass="69947">MARQRPKQLEPNKIGSSKVGFDGGEEEEGWVFVKKQRVIIVLPSLPLPEPFSVEKPPGTSSQSQAERRDSVDVADTREAARVVVVPSLSLPEEFVLKKPETCQSLVELRDIIAADIHETTRLHAVVVPSLPLPEPFVLQKPPATSQLQAELRDGVVNMEKATPLHTMVPYVHLQKPETSQTQAEFRADKHEASLVHTVVSSLPVTEHTTLQKPATSKSQAELRARKAALAHSAVSSLPVTEHITLQSQAEIRAEEMRKATLVHTVVPSLPITEHITLQKPVTSQSQAKIIVDKATLAHTVMPSRSVTEHITLQKPAASQSQAEFRAKETRKATLLSTVGPKLPVTEHRTLQKPVTSQSQAELRAKETFKATGVQAVAPSLPVLDYCTLQKAATSHSQDELRAKTRKATLVHAVEPYLPVTGHLTLQKPATSQSQAELRAKETLKAPKATQAVVPSLPVLDYCTLQNPARDFVSDAQETADFQAVDKPERVMDRSYTTRKAPGPRRSSQDCRMDSDRRMANQRSRRTGHNKPIRFPRVMCSSVVMDNEKLRVVNLEKKVEKAGGLNEWVGSIGLGREFERMLRGQRMSKFQMANLTMEKLKQMGALAVGPRRKLIHAIRCVYHPHCLRASFN</sequence>
<dbReference type="AlphaFoldDB" id="M4F158"/>
<evidence type="ECO:0000256" key="2">
    <source>
        <dbReference type="SAM" id="MobiDB-lite"/>
    </source>
</evidence>
<feature type="region of interest" description="Disordered" evidence="2">
    <location>
        <begin position="484"/>
        <end position="531"/>
    </location>
</feature>